<dbReference type="Pfam" id="PF10451">
    <property type="entry name" value="Stn1"/>
    <property type="match status" value="1"/>
</dbReference>
<evidence type="ECO:0000256" key="2">
    <source>
        <dbReference type="ARBA" id="ARBA00022454"/>
    </source>
</evidence>
<dbReference type="InterPro" id="IPR018856">
    <property type="entry name" value="Stn1_N"/>
</dbReference>
<feature type="compositionally biased region" description="Basic and acidic residues" evidence="4">
    <location>
        <begin position="345"/>
        <end position="354"/>
    </location>
</feature>
<protein>
    <recommendedName>
        <fullName evidence="5">CST complex subunit Stn1 N-terminal domain-containing protein</fullName>
    </recommendedName>
</protein>
<dbReference type="InterPro" id="IPR012340">
    <property type="entry name" value="NA-bd_OB-fold"/>
</dbReference>
<keyword evidence="7" id="KW-1185">Reference proteome</keyword>
<dbReference type="CDD" id="cd03524">
    <property type="entry name" value="RPA2_OBF_family"/>
    <property type="match status" value="1"/>
</dbReference>
<evidence type="ECO:0000256" key="4">
    <source>
        <dbReference type="SAM" id="MobiDB-lite"/>
    </source>
</evidence>
<feature type="compositionally biased region" description="Basic and acidic residues" evidence="4">
    <location>
        <begin position="251"/>
        <end position="269"/>
    </location>
</feature>
<name>A0A3N4IC81_ASCIM</name>
<keyword evidence="2" id="KW-0158">Chromosome</keyword>
<feature type="compositionally biased region" description="Polar residues" evidence="4">
    <location>
        <begin position="274"/>
        <end position="287"/>
    </location>
</feature>
<feature type="region of interest" description="Disordered" evidence="4">
    <location>
        <begin position="424"/>
        <end position="533"/>
    </location>
</feature>
<feature type="region of interest" description="Disordered" evidence="4">
    <location>
        <begin position="549"/>
        <end position="606"/>
    </location>
</feature>
<dbReference type="EMBL" id="ML119700">
    <property type="protein sequence ID" value="RPA79314.1"/>
    <property type="molecule type" value="Genomic_DNA"/>
</dbReference>
<sequence>MASPDAGRRKCDKDNVTTTGGTEDEGPVKMYPPALFQFSPTYNDWARLTAKDVHSLHQPPEMHGQLAWFNLNNPIRYVRLVGYIVGVTPYEEKTIITLDDSSTMLIDCVIFHSKTNLDPTSFYPGQLIKAKGEIMRFRDQKELRLRKVERIDYIDDEVEAWERTFEWKKKYWNVPWKLDEKKARAKLAAKEKERLEVKDTKFVGKRRARKTLAEQDVSKAMVDKKDEKKRSREDLIPKAETETARKRKRDKVVPDDRTTMEARKVKVEAVEPSDLSNNSQQTPSQKPRFSGRLRGLNTHRPTPHPPPTETPRASTEAKQKPAPKITPKIPRKTKPVSQPSQKRKQNQDEKEKENAASQEANLSPKTEITDSMLDALDYRWEISMLATPTQRQPSADKSFQYLFTESVMNFLENDSFCTTVVDGQESQSGLSTVSPDDTTVMGSERKFTGHRRSTNSTSKKTRDEKDNIPQSTNLQQDTPKSTLSQFSGRKRAKMDASLVPTPAKVHTTSHEEPTQPKFTGKRRTKESTRPAESLNMAVTKFPSGFISAREALRKDDTRDMGKSTASTSGSLDGGLAETDSSSPRTGKFIGKRRAPYSSARPMRPSG</sequence>
<organism evidence="6 7">
    <name type="scientific">Ascobolus immersus RN42</name>
    <dbReference type="NCBI Taxonomy" id="1160509"/>
    <lineage>
        <taxon>Eukaryota</taxon>
        <taxon>Fungi</taxon>
        <taxon>Dikarya</taxon>
        <taxon>Ascomycota</taxon>
        <taxon>Pezizomycotina</taxon>
        <taxon>Pezizomycetes</taxon>
        <taxon>Pezizales</taxon>
        <taxon>Ascobolaceae</taxon>
        <taxon>Ascobolus</taxon>
    </lineage>
</organism>
<feature type="domain" description="CST complex subunit Stn1 N-terminal" evidence="5">
    <location>
        <begin position="22"/>
        <end position="192"/>
    </location>
</feature>
<feature type="compositionally biased region" description="Basic and acidic residues" evidence="4">
    <location>
        <begin position="211"/>
        <end position="244"/>
    </location>
</feature>
<feature type="compositionally biased region" description="Basic and acidic residues" evidence="4">
    <location>
        <begin position="550"/>
        <end position="561"/>
    </location>
</feature>
<dbReference type="SUPFAM" id="SSF50249">
    <property type="entry name" value="Nucleic acid-binding proteins"/>
    <property type="match status" value="1"/>
</dbReference>
<comment type="subcellular location">
    <subcellularLocation>
        <location evidence="1">Chromosome</location>
        <location evidence="1">Telomere</location>
    </subcellularLocation>
</comment>
<evidence type="ECO:0000313" key="7">
    <source>
        <dbReference type="Proteomes" id="UP000275078"/>
    </source>
</evidence>
<feature type="compositionally biased region" description="Polar residues" evidence="4">
    <location>
        <begin position="468"/>
        <end position="487"/>
    </location>
</feature>
<dbReference type="OrthoDB" id="77828at2759"/>
<feature type="compositionally biased region" description="Basic and acidic residues" evidence="4">
    <location>
        <begin position="1"/>
        <end position="15"/>
    </location>
</feature>
<accession>A0A3N4IC81</accession>
<feature type="compositionally biased region" description="Polar residues" evidence="4">
    <location>
        <begin position="424"/>
        <end position="441"/>
    </location>
</feature>
<evidence type="ECO:0000256" key="1">
    <source>
        <dbReference type="ARBA" id="ARBA00004574"/>
    </source>
</evidence>
<dbReference type="Proteomes" id="UP000275078">
    <property type="component" value="Unassembled WGS sequence"/>
</dbReference>
<keyword evidence="3" id="KW-0779">Telomere</keyword>
<evidence type="ECO:0000256" key="3">
    <source>
        <dbReference type="ARBA" id="ARBA00022895"/>
    </source>
</evidence>
<dbReference type="AlphaFoldDB" id="A0A3N4IC81"/>
<proteinExistence type="predicted"/>
<evidence type="ECO:0000259" key="5">
    <source>
        <dbReference type="Pfam" id="PF10451"/>
    </source>
</evidence>
<dbReference type="Gene3D" id="2.40.50.140">
    <property type="entry name" value="Nucleic acid-binding proteins"/>
    <property type="match status" value="1"/>
</dbReference>
<feature type="region of interest" description="Disordered" evidence="4">
    <location>
        <begin position="1"/>
        <end position="28"/>
    </location>
</feature>
<dbReference type="GO" id="GO:0000781">
    <property type="term" value="C:chromosome, telomeric region"/>
    <property type="evidence" value="ECO:0007669"/>
    <property type="project" value="UniProtKB-SubCell"/>
</dbReference>
<feature type="region of interest" description="Disordered" evidence="4">
    <location>
        <begin position="208"/>
        <end position="368"/>
    </location>
</feature>
<evidence type="ECO:0000313" key="6">
    <source>
        <dbReference type="EMBL" id="RPA79314.1"/>
    </source>
</evidence>
<reference evidence="6 7" key="1">
    <citation type="journal article" date="2018" name="Nat. Ecol. Evol.">
        <title>Pezizomycetes genomes reveal the molecular basis of ectomycorrhizal truffle lifestyle.</title>
        <authorList>
            <person name="Murat C."/>
            <person name="Payen T."/>
            <person name="Noel B."/>
            <person name="Kuo A."/>
            <person name="Morin E."/>
            <person name="Chen J."/>
            <person name="Kohler A."/>
            <person name="Krizsan K."/>
            <person name="Balestrini R."/>
            <person name="Da Silva C."/>
            <person name="Montanini B."/>
            <person name="Hainaut M."/>
            <person name="Levati E."/>
            <person name="Barry K.W."/>
            <person name="Belfiori B."/>
            <person name="Cichocki N."/>
            <person name="Clum A."/>
            <person name="Dockter R.B."/>
            <person name="Fauchery L."/>
            <person name="Guy J."/>
            <person name="Iotti M."/>
            <person name="Le Tacon F."/>
            <person name="Lindquist E.A."/>
            <person name="Lipzen A."/>
            <person name="Malagnac F."/>
            <person name="Mello A."/>
            <person name="Molinier V."/>
            <person name="Miyauchi S."/>
            <person name="Poulain J."/>
            <person name="Riccioni C."/>
            <person name="Rubini A."/>
            <person name="Sitrit Y."/>
            <person name="Splivallo R."/>
            <person name="Traeger S."/>
            <person name="Wang M."/>
            <person name="Zifcakova L."/>
            <person name="Wipf D."/>
            <person name="Zambonelli A."/>
            <person name="Paolocci F."/>
            <person name="Nowrousian M."/>
            <person name="Ottonello S."/>
            <person name="Baldrian P."/>
            <person name="Spatafora J.W."/>
            <person name="Henrissat B."/>
            <person name="Nagy L.G."/>
            <person name="Aury J.M."/>
            <person name="Wincker P."/>
            <person name="Grigoriev I.V."/>
            <person name="Bonfante P."/>
            <person name="Martin F.M."/>
        </authorList>
    </citation>
    <scope>NUCLEOTIDE SEQUENCE [LARGE SCALE GENOMIC DNA]</scope>
    <source>
        <strain evidence="6 7">RN42</strain>
    </source>
</reference>
<gene>
    <name evidence="6" type="ORF">BJ508DRAFT_141807</name>
</gene>
<feature type="compositionally biased region" description="Polar residues" evidence="4">
    <location>
        <begin position="355"/>
        <end position="366"/>
    </location>
</feature>